<dbReference type="PROSITE" id="PS50937">
    <property type="entry name" value="HTH_MERR_2"/>
    <property type="match status" value="1"/>
</dbReference>
<accession>A0ABU4HZL3</accession>
<evidence type="ECO:0000313" key="6">
    <source>
        <dbReference type="EMBL" id="MDW5598735.1"/>
    </source>
</evidence>
<gene>
    <name evidence="6" type="ORF">R7226_30530</name>
</gene>
<keyword evidence="1" id="KW-0678">Repressor</keyword>
<keyword evidence="7" id="KW-1185">Reference proteome</keyword>
<feature type="domain" description="HTH merR-type" evidence="5">
    <location>
        <begin position="5"/>
        <end position="74"/>
    </location>
</feature>
<dbReference type="RefSeq" id="WP_318601305.1">
    <property type="nucleotide sequence ID" value="NZ_JAWSTH010000173.1"/>
</dbReference>
<evidence type="ECO:0000256" key="2">
    <source>
        <dbReference type="ARBA" id="ARBA00023015"/>
    </source>
</evidence>
<dbReference type="Gene3D" id="1.10.1660.10">
    <property type="match status" value="1"/>
</dbReference>
<dbReference type="EMBL" id="JAWSTH010000173">
    <property type="protein sequence ID" value="MDW5598735.1"/>
    <property type="molecule type" value="Genomic_DNA"/>
</dbReference>
<keyword evidence="4" id="KW-0804">Transcription</keyword>
<keyword evidence="3" id="KW-0238">DNA-binding</keyword>
<comment type="caution">
    <text evidence="6">The sequence shown here is derived from an EMBL/GenBank/DDBJ whole genome shotgun (WGS) entry which is preliminary data.</text>
</comment>
<dbReference type="Pfam" id="PF13411">
    <property type="entry name" value="MerR_1"/>
    <property type="match status" value="1"/>
</dbReference>
<name>A0ABU4HZL3_9ACTN</name>
<keyword evidence="2" id="KW-0805">Transcription regulation</keyword>
<evidence type="ECO:0000259" key="5">
    <source>
        <dbReference type="PROSITE" id="PS50937"/>
    </source>
</evidence>
<dbReference type="InterPro" id="IPR009061">
    <property type="entry name" value="DNA-bd_dom_put_sf"/>
</dbReference>
<reference evidence="6 7" key="2">
    <citation type="submission" date="2023-10" db="EMBL/GenBank/DDBJ databases">
        <authorList>
            <person name="Han X.F."/>
        </authorList>
    </citation>
    <scope>NUCLEOTIDE SEQUENCE [LARGE SCALE GENOMIC DNA]</scope>
    <source>
        <strain evidence="6 7">KCTC 39840</strain>
    </source>
</reference>
<dbReference type="SUPFAM" id="SSF46955">
    <property type="entry name" value="Putative DNA-binding domain"/>
    <property type="match status" value="1"/>
</dbReference>
<organism evidence="6 7">
    <name type="scientific">Conexibacter stalactiti</name>
    <dbReference type="NCBI Taxonomy" id="1940611"/>
    <lineage>
        <taxon>Bacteria</taxon>
        <taxon>Bacillati</taxon>
        <taxon>Actinomycetota</taxon>
        <taxon>Thermoleophilia</taxon>
        <taxon>Solirubrobacterales</taxon>
        <taxon>Conexibacteraceae</taxon>
        <taxon>Conexibacter</taxon>
    </lineage>
</organism>
<reference evidence="7" key="1">
    <citation type="submission" date="2023-07" db="EMBL/GenBank/DDBJ databases">
        <title>Conexibacter stalactiti sp. nov., isolated from stalactites in a lava cave and emended description of the genus Conexibacter.</title>
        <authorList>
            <person name="Lee S.D."/>
        </authorList>
    </citation>
    <scope>NUCLEOTIDE SEQUENCE [LARGE SCALE GENOMIC DNA]</scope>
    <source>
        <strain evidence="7">KCTC 39840</strain>
    </source>
</reference>
<dbReference type="CDD" id="cd00592">
    <property type="entry name" value="HTH_MerR-like"/>
    <property type="match status" value="1"/>
</dbReference>
<dbReference type="PANTHER" id="PTHR30204:SF69">
    <property type="entry name" value="MERR-FAMILY TRANSCRIPTIONAL REGULATOR"/>
    <property type="match status" value="1"/>
</dbReference>
<proteinExistence type="predicted"/>
<evidence type="ECO:0000256" key="4">
    <source>
        <dbReference type="ARBA" id="ARBA00023163"/>
    </source>
</evidence>
<evidence type="ECO:0000313" key="7">
    <source>
        <dbReference type="Proteomes" id="UP001284601"/>
    </source>
</evidence>
<dbReference type="InterPro" id="IPR000551">
    <property type="entry name" value="MerR-type_HTH_dom"/>
</dbReference>
<protein>
    <submittedName>
        <fullName evidence="6">MerR family transcriptional regulator</fullName>
    </submittedName>
</protein>
<dbReference type="PANTHER" id="PTHR30204">
    <property type="entry name" value="REDOX-CYCLING DRUG-SENSING TRANSCRIPTIONAL ACTIVATOR SOXR"/>
    <property type="match status" value="1"/>
</dbReference>
<evidence type="ECO:0000256" key="1">
    <source>
        <dbReference type="ARBA" id="ARBA00022491"/>
    </source>
</evidence>
<dbReference type="InterPro" id="IPR047057">
    <property type="entry name" value="MerR_fam"/>
</dbReference>
<dbReference type="Proteomes" id="UP001284601">
    <property type="component" value="Unassembled WGS sequence"/>
</dbReference>
<sequence>MATDALTIHESAETTGWSPRMLRYIERSGLVVPARSASGYRLYGAAELQRLRTLRELLQRFDLGLSDVVFALRLGNDAELRSAVEEWFEAEPAKPEHVAVGDWLSWEQGKAEKLLAAATATPTTIATELTGGTIG</sequence>
<evidence type="ECO:0000256" key="3">
    <source>
        <dbReference type="ARBA" id="ARBA00023125"/>
    </source>
</evidence>
<dbReference type="SMART" id="SM00422">
    <property type="entry name" value="HTH_MERR"/>
    <property type="match status" value="1"/>
</dbReference>